<dbReference type="InterPro" id="IPR041627">
    <property type="entry name" value="AAA_lid_6"/>
</dbReference>
<sequence length="2298" mass="257287">MASSQADTQRAGRLRGLFRAMISGDRLVRSSKDAELFFEAVRLNASPTTCFESIIAGKQGLNVVRAAVRVNLEHQFILTHTLPFLRCMSDPAIKSLGDGQLLHMFLAAIVDPPTLWNTLMTMAKGNQIKGDNLLSLAWLALEIVLLPSGMGIDLLSDIETISNRGILQEATEHPVRELGYRIKNALQLRRSPHPEHGDSAPGGRHDNDHANFHDICIYPTTDEFLSTEQPYFRTAEEVSKADIASRPGLHLDNQFRLLREDMLAELREDIQVAIGAKKARRAPDWLGGLEPMALDVGDRMRFRKCTIQMRCFRGLLEFLRDLQPEGRKKFLKDNVNCLKHQSFGVMLRGKEVLGFAFIDRNIDLLAMSPPVVSLQFTDDQGLRKALLGLKLQRHQDLRFVLVGTPVFAYEPVLTALKEIKQLPLHQILVDPATRENDLASLDPRLQRCLEELEQALSQLGTDGAVTLPMSSPEIRVDASQLDSIILALKKAIAIIQGPPGTGKSFTGAHIAKTFHRAGMRLLVISYTNHALNQFTEDLLDVGIPAEAMIRVGGSKAKCTVRTQPLLLSEQRGGYRHSYEARSIIEMMKFEAEKSSEDLGEAFQSYLSASITWDDLSEFLEFSDEQLEFYQALCLPSRDGNSESGWKQAGKRGKEVRPDYLYQRWIRGENPGIFSRGMPANSDFVWNMNRAEREQQLHKWQVAILEETVTSVAGHAESFNKVQEKIDIQFKEADRNTSLRKTVITCTTTGAAIYSRLIRAAQPDVIIVEEAGEILESHILTALASTVKQVVLIGDHKQLRPKINNYMLSVEKGNGFDLNRSLFERMILQGAAHTTLQKQHRMAREISRFPRALTYPDLLDGPKTENRPLIRGLQDRVIFVNHGRQEESDKSLKDRRDPTVKESKKNLFEAEMVLSCVKYLGQQGYSNSQIVVLAPYLGQIRVLQDLFLANKQDPELSEMDNRELLRAGLISQAAARVNQKPLRLSTVDNYQGEESEIVIVSLTRSNEAGDIGFMYAPERLNVLITRARNCLILIGNMQTFLSSKRGAATWQPFFELLKAHGHLYDGLPVRCEKHPEKTALLKEPIDFTQACPDGGCTDPCNATLKCGIHKCKSRCHRVTDHSKAECREILNRVCDRQHKIRVSCSRRNDDCRECVKEDKEQERKIRLNLKLEADRAQGQEAYRRRLQEIEDKIDLQRRMTKYQAEEEEEKNTLKRRQEELQALEKTRNNVEKQKQQQVESKARAVKRAKELKARNAAELDRDSPGGLDSDSAKSEWEHLKLVEGAVSGPMDELMGMIGLEEVKQSFLSIKSKVDTAVRQGVSLSKERFGCCMVGNPGTGKTTVARLYAKFLTQVGVIPGDCFKETTGSGLTNLGVSGCKKLIDDILTNHGGVLFIDEAYQLTSGNSPGGGAVLDYLLAEVENLTGKVVFVLAGYNKQMEGLFAHNPGIPSRFPIEMRFADYTDEELLKILELKINKKYNGAMDCEDGLRGLYCRIISRRIGRRRGKEGFGNARTVENTLAIISKRQADRLRRERRSGSKKTNDWLLTKEDLIGPEPSQALSKCQAWAKLQALIGLGAVKEAVQSLVDSIQQNYKREISEQPPILYSLNKVFLGSPGTGKTTVAKLYGEILVALGLLSKGEVVLKNPSDFVGAALGQSEQQTKGILAAAVGKVLVIDEAYGLYGGGNSQGSTSDPYKTAVIDTIVAEVQSVPGDDRCVLLLGYKDQMEAMFQNVNPGLQRRFPTSSAFHFDDFSDDELRIIFDKNVKEQGYCVTDQAAGVAMEMLKRASSRPNFGNAGEIDILLDSAKARHQTRYSKGLAKSDAVLEAKDFDEDFDRAERSETNIEKLFEGTVGQEQTIALLQGFQETVRTFKALDMDPKENIPFNFLFRGPPGTGKTTTAKKMGKVFYDMGFLATAEVVECSATDLIGMYVGQTGPKVQQLLDKALGRVLFVDEAYRLAEGHFAKEAMDEIVDSVTKEKYYKRLIIILAGYEADINRLMSVNPGLTSRFPTVVDFRPLNSEECIALLLQLLQRQKAQIRSKGKDIDLTCLEKPTDMFQNSMVDQFTRLCVQDNWASARDVQSIAKDVLNGLLRCKEELSKGLLVLKESSILGVLQSMLSERQSRAKSTASTSIASQVHEALRTQLVDPPVQTPTTTTTESRTILETNKDEEAVPEEAVEAEKETVRVDPSELTGMGTRDAGVSDAVWEQLLRDRKAEQEKEEEYQKLKEESRKASGAARDKIVKRLIEEERQRKLEEERKKKLMMMGQCPMGLTWIKQASGYRCTGGSHYMSDKDVERL</sequence>
<keyword evidence="9" id="KW-1185">Reference proteome</keyword>
<evidence type="ECO:0000313" key="9">
    <source>
        <dbReference type="Proteomes" id="UP001301769"/>
    </source>
</evidence>
<protein>
    <submittedName>
        <fullName evidence="8">Helicase required for RNAi-mediated heterochromatin assembly 1</fullName>
    </submittedName>
</protein>
<dbReference type="Proteomes" id="UP001301769">
    <property type="component" value="Unassembled WGS sequence"/>
</dbReference>
<keyword evidence="5" id="KW-0175">Coiled coil</keyword>
<evidence type="ECO:0000313" key="8">
    <source>
        <dbReference type="EMBL" id="KAK4210119.1"/>
    </source>
</evidence>
<feature type="domain" description="AAA+ ATPase" evidence="7">
    <location>
        <begin position="489"/>
        <end position="905"/>
    </location>
</feature>
<dbReference type="GO" id="GO:0004386">
    <property type="term" value="F:helicase activity"/>
    <property type="evidence" value="ECO:0007669"/>
    <property type="project" value="UniProtKB-KW"/>
</dbReference>
<evidence type="ECO:0000256" key="3">
    <source>
        <dbReference type="ARBA" id="ARBA00022806"/>
    </source>
</evidence>
<name>A0AAN6Y0F7_9PEZI</name>
<gene>
    <name evidence="8" type="ORF">QBC37DRAFT_390735</name>
</gene>
<accession>A0AAN6Y0F7</accession>
<dbReference type="InterPro" id="IPR003959">
    <property type="entry name" value="ATPase_AAA_core"/>
</dbReference>
<feature type="domain" description="AAA+ ATPase" evidence="7">
    <location>
        <begin position="1604"/>
        <end position="1723"/>
    </location>
</feature>
<dbReference type="InterPro" id="IPR041679">
    <property type="entry name" value="DNA2/NAM7-like_C"/>
</dbReference>
<feature type="domain" description="AAA+ ATPase" evidence="7">
    <location>
        <begin position="1881"/>
        <end position="2018"/>
    </location>
</feature>
<dbReference type="FunFam" id="3.40.50.300:FF:001660">
    <property type="entry name" value="NF-X1 finger and helicase protein, putative"/>
    <property type="match status" value="1"/>
</dbReference>
<reference evidence="8" key="1">
    <citation type="journal article" date="2023" name="Mol. Phylogenet. Evol.">
        <title>Genome-scale phylogeny and comparative genomics of the fungal order Sordariales.</title>
        <authorList>
            <person name="Hensen N."/>
            <person name="Bonometti L."/>
            <person name="Westerberg I."/>
            <person name="Brannstrom I.O."/>
            <person name="Guillou S."/>
            <person name="Cros-Aarteil S."/>
            <person name="Calhoun S."/>
            <person name="Haridas S."/>
            <person name="Kuo A."/>
            <person name="Mondo S."/>
            <person name="Pangilinan J."/>
            <person name="Riley R."/>
            <person name="LaButti K."/>
            <person name="Andreopoulos B."/>
            <person name="Lipzen A."/>
            <person name="Chen C."/>
            <person name="Yan M."/>
            <person name="Daum C."/>
            <person name="Ng V."/>
            <person name="Clum A."/>
            <person name="Steindorff A."/>
            <person name="Ohm R.A."/>
            <person name="Martin F."/>
            <person name="Silar P."/>
            <person name="Natvig D.O."/>
            <person name="Lalanne C."/>
            <person name="Gautier V."/>
            <person name="Ament-Velasquez S.L."/>
            <person name="Kruys A."/>
            <person name="Hutchinson M.I."/>
            <person name="Powell A.J."/>
            <person name="Barry K."/>
            <person name="Miller A.N."/>
            <person name="Grigoriev I.V."/>
            <person name="Debuchy R."/>
            <person name="Gladieux P."/>
            <person name="Hiltunen Thoren M."/>
            <person name="Johannesson H."/>
        </authorList>
    </citation>
    <scope>NUCLEOTIDE SEQUENCE</scope>
    <source>
        <strain evidence="8">PSN293</strain>
    </source>
</reference>
<evidence type="ECO:0000259" key="7">
    <source>
        <dbReference type="SMART" id="SM00382"/>
    </source>
</evidence>
<dbReference type="PANTHER" id="PTHR43392:SF2">
    <property type="entry name" value="AAA-TYPE ATPASE FAMILY PROTEIN _ ANKYRIN REPEAT FAMILY PROTEIN"/>
    <property type="match status" value="1"/>
</dbReference>
<dbReference type="FunFam" id="1.10.8.60:FF:000160">
    <property type="entry name" value="WGS project CABT00000000 data, contig 2.55"/>
    <property type="match status" value="1"/>
</dbReference>
<dbReference type="InterPro" id="IPR003593">
    <property type="entry name" value="AAA+_ATPase"/>
</dbReference>
<dbReference type="InterPro" id="IPR041677">
    <property type="entry name" value="DNA2/NAM7_AAA_11"/>
</dbReference>
<organism evidence="8 9">
    <name type="scientific">Rhypophila decipiens</name>
    <dbReference type="NCBI Taxonomy" id="261697"/>
    <lineage>
        <taxon>Eukaryota</taxon>
        <taxon>Fungi</taxon>
        <taxon>Dikarya</taxon>
        <taxon>Ascomycota</taxon>
        <taxon>Pezizomycotina</taxon>
        <taxon>Sordariomycetes</taxon>
        <taxon>Sordariomycetidae</taxon>
        <taxon>Sordariales</taxon>
        <taxon>Naviculisporaceae</taxon>
        <taxon>Rhypophila</taxon>
    </lineage>
</organism>
<feature type="region of interest" description="Disordered" evidence="6">
    <location>
        <begin position="1224"/>
        <end position="1272"/>
    </location>
</feature>
<dbReference type="Pfam" id="PF00004">
    <property type="entry name" value="AAA"/>
    <property type="match status" value="3"/>
</dbReference>
<dbReference type="CDD" id="cd00009">
    <property type="entry name" value="AAA"/>
    <property type="match status" value="2"/>
</dbReference>
<dbReference type="InterPro" id="IPR027417">
    <property type="entry name" value="P-loop_NTPase"/>
</dbReference>
<evidence type="ECO:0000256" key="6">
    <source>
        <dbReference type="SAM" id="MobiDB-lite"/>
    </source>
</evidence>
<evidence type="ECO:0000256" key="1">
    <source>
        <dbReference type="ARBA" id="ARBA00010378"/>
    </source>
</evidence>
<keyword evidence="3 8" id="KW-0378">Hydrolase</keyword>
<proteinExistence type="inferred from homology"/>
<dbReference type="GO" id="GO:0005524">
    <property type="term" value="F:ATP binding"/>
    <property type="evidence" value="ECO:0007669"/>
    <property type="project" value="UniProtKB-KW"/>
</dbReference>
<feature type="compositionally biased region" description="Basic and acidic residues" evidence="6">
    <location>
        <begin position="2178"/>
        <end position="2188"/>
    </location>
</feature>
<dbReference type="SUPFAM" id="SSF52540">
    <property type="entry name" value="P-loop containing nucleoside triphosphate hydrolases"/>
    <property type="match status" value="4"/>
</dbReference>
<evidence type="ECO:0000256" key="2">
    <source>
        <dbReference type="ARBA" id="ARBA00022741"/>
    </source>
</evidence>
<dbReference type="PANTHER" id="PTHR43392">
    <property type="entry name" value="AAA-TYPE ATPASE FAMILY PROTEIN / ANKYRIN REPEAT FAMILY PROTEIN"/>
    <property type="match status" value="1"/>
</dbReference>
<feature type="coiled-coil region" evidence="5">
    <location>
        <begin position="2209"/>
        <end position="2236"/>
    </location>
</feature>
<feature type="compositionally biased region" description="Basic and acidic residues" evidence="6">
    <location>
        <begin position="1246"/>
        <end position="1262"/>
    </location>
</feature>
<dbReference type="Pfam" id="PF17866">
    <property type="entry name" value="AAA_lid_6"/>
    <property type="match status" value="2"/>
</dbReference>
<dbReference type="InterPro" id="IPR000641">
    <property type="entry name" value="CbxX/CfxQ"/>
</dbReference>
<dbReference type="CDD" id="cd06008">
    <property type="entry name" value="NF-X1-zinc-finger"/>
    <property type="match status" value="1"/>
</dbReference>
<evidence type="ECO:0000256" key="5">
    <source>
        <dbReference type="SAM" id="Coils"/>
    </source>
</evidence>
<feature type="compositionally biased region" description="Basic and acidic residues" evidence="6">
    <location>
        <begin position="1224"/>
        <end position="1233"/>
    </location>
</feature>
<dbReference type="Pfam" id="PF13086">
    <property type="entry name" value="AAA_11"/>
    <property type="match status" value="1"/>
</dbReference>
<comment type="similarity">
    <text evidence="1">Belongs to the CbxX/CfxQ family.</text>
</comment>
<dbReference type="InterPro" id="IPR050773">
    <property type="entry name" value="CbxX/CfxQ_RuBisCO_ESX"/>
</dbReference>
<feature type="domain" description="AAA+ ATPase" evidence="7">
    <location>
        <begin position="1325"/>
        <end position="1459"/>
    </location>
</feature>
<keyword evidence="4" id="KW-0067">ATP-binding</keyword>
<dbReference type="Gene3D" id="1.10.8.60">
    <property type="match status" value="2"/>
</dbReference>
<dbReference type="PRINTS" id="PR00819">
    <property type="entry name" value="CBXCFQXSUPER"/>
</dbReference>
<evidence type="ECO:0000256" key="4">
    <source>
        <dbReference type="ARBA" id="ARBA00022840"/>
    </source>
</evidence>
<dbReference type="InterPro" id="IPR047187">
    <property type="entry name" value="SF1_C_Upf1"/>
</dbReference>
<dbReference type="FunFam" id="3.40.50.300:FF:000216">
    <property type="entry name" value="Type VII secretion ATPase EccA"/>
    <property type="match status" value="3"/>
</dbReference>
<keyword evidence="2" id="KW-0547">Nucleotide-binding</keyword>
<comment type="caution">
    <text evidence="8">The sequence shown here is derived from an EMBL/GenBank/DDBJ whole genome shotgun (WGS) entry which is preliminary data.</text>
</comment>
<dbReference type="CDD" id="cd18808">
    <property type="entry name" value="SF1_C_Upf1"/>
    <property type="match status" value="1"/>
</dbReference>
<keyword evidence="3 8" id="KW-0347">Helicase</keyword>
<dbReference type="SMART" id="SM00382">
    <property type="entry name" value="AAA"/>
    <property type="match status" value="4"/>
</dbReference>
<dbReference type="Gene3D" id="3.40.50.300">
    <property type="entry name" value="P-loop containing nucleotide triphosphate hydrolases"/>
    <property type="match status" value="5"/>
</dbReference>
<feature type="region of interest" description="Disordered" evidence="6">
    <location>
        <begin position="2168"/>
        <end position="2197"/>
    </location>
</feature>
<dbReference type="Pfam" id="PF13087">
    <property type="entry name" value="AAA_12"/>
    <property type="match status" value="1"/>
</dbReference>
<reference evidence="8" key="2">
    <citation type="submission" date="2023-05" db="EMBL/GenBank/DDBJ databases">
        <authorList>
            <consortium name="Lawrence Berkeley National Laboratory"/>
            <person name="Steindorff A."/>
            <person name="Hensen N."/>
            <person name="Bonometti L."/>
            <person name="Westerberg I."/>
            <person name="Brannstrom I.O."/>
            <person name="Guillou S."/>
            <person name="Cros-Aarteil S."/>
            <person name="Calhoun S."/>
            <person name="Haridas S."/>
            <person name="Kuo A."/>
            <person name="Mondo S."/>
            <person name="Pangilinan J."/>
            <person name="Riley R."/>
            <person name="Labutti K."/>
            <person name="Andreopoulos B."/>
            <person name="Lipzen A."/>
            <person name="Chen C."/>
            <person name="Yanf M."/>
            <person name="Daum C."/>
            <person name="Ng V."/>
            <person name="Clum A."/>
            <person name="Ohm R."/>
            <person name="Martin F."/>
            <person name="Silar P."/>
            <person name="Natvig D."/>
            <person name="Lalanne C."/>
            <person name="Gautier V."/>
            <person name="Ament-Velasquez S.L."/>
            <person name="Kruys A."/>
            <person name="Hutchinson M.I."/>
            <person name="Powell A.J."/>
            <person name="Barry K."/>
            <person name="Miller A.N."/>
            <person name="Grigoriev I.V."/>
            <person name="Debuchy R."/>
            <person name="Gladieux P."/>
            <person name="Thoren M.H."/>
            <person name="Johannesson H."/>
        </authorList>
    </citation>
    <scope>NUCLEOTIDE SEQUENCE</scope>
    <source>
        <strain evidence="8">PSN293</strain>
    </source>
</reference>
<dbReference type="GO" id="GO:0016887">
    <property type="term" value="F:ATP hydrolysis activity"/>
    <property type="evidence" value="ECO:0007669"/>
    <property type="project" value="InterPro"/>
</dbReference>
<dbReference type="EMBL" id="MU858184">
    <property type="protein sequence ID" value="KAK4210119.1"/>
    <property type="molecule type" value="Genomic_DNA"/>
</dbReference>